<evidence type="ECO:0000259" key="4">
    <source>
        <dbReference type="Pfam" id="PF00031"/>
    </source>
</evidence>
<gene>
    <name evidence="5" type="ORF">CYNAS_LOCUS15495</name>
</gene>
<accession>A0AA36H3Y2</accession>
<dbReference type="EMBL" id="CATQJL010000305">
    <property type="protein sequence ID" value="CAJ0603512.1"/>
    <property type="molecule type" value="Genomic_DNA"/>
</dbReference>
<dbReference type="PANTHER" id="PTHR46186:SF2">
    <property type="entry name" value="CYSTATIN"/>
    <property type="match status" value="1"/>
</dbReference>
<dbReference type="GO" id="GO:0005737">
    <property type="term" value="C:cytoplasm"/>
    <property type="evidence" value="ECO:0007669"/>
    <property type="project" value="TreeGrafter"/>
</dbReference>
<name>A0AA36H3Y2_CYLNA</name>
<dbReference type="Gene3D" id="3.10.450.10">
    <property type="match status" value="1"/>
</dbReference>
<sequence length="96" mass="10530">MSTRASNSPYMVVPIKVVQAQTQVVAGVNYNMNILYGDSTCRRGAIAASAVSAANCQLTPNGNRVLYNVQSYSRPWENYEQFTVTKIRDVAPGELI</sequence>
<proteinExistence type="inferred from homology"/>
<organism evidence="5 6">
    <name type="scientific">Cylicocyclus nassatus</name>
    <name type="common">Nematode worm</name>
    <dbReference type="NCBI Taxonomy" id="53992"/>
    <lineage>
        <taxon>Eukaryota</taxon>
        <taxon>Metazoa</taxon>
        <taxon>Ecdysozoa</taxon>
        <taxon>Nematoda</taxon>
        <taxon>Chromadorea</taxon>
        <taxon>Rhabditida</taxon>
        <taxon>Rhabditina</taxon>
        <taxon>Rhabditomorpha</taxon>
        <taxon>Strongyloidea</taxon>
        <taxon>Strongylidae</taxon>
        <taxon>Cylicocyclus</taxon>
    </lineage>
</organism>
<dbReference type="Pfam" id="PF00031">
    <property type="entry name" value="Cystatin"/>
    <property type="match status" value="1"/>
</dbReference>
<keyword evidence="6" id="KW-1185">Reference proteome</keyword>
<protein>
    <recommendedName>
        <fullName evidence="4">Cystatin domain-containing protein</fullName>
    </recommendedName>
</protein>
<evidence type="ECO:0000313" key="6">
    <source>
        <dbReference type="Proteomes" id="UP001176961"/>
    </source>
</evidence>
<feature type="domain" description="Cystatin" evidence="4">
    <location>
        <begin position="10"/>
        <end position="76"/>
    </location>
</feature>
<evidence type="ECO:0000313" key="5">
    <source>
        <dbReference type="EMBL" id="CAJ0603512.1"/>
    </source>
</evidence>
<keyword evidence="3" id="KW-0789">Thiol protease inhibitor</keyword>
<evidence type="ECO:0000256" key="2">
    <source>
        <dbReference type="ARBA" id="ARBA00022690"/>
    </source>
</evidence>
<dbReference type="SUPFAM" id="SSF54403">
    <property type="entry name" value="Cystatin/monellin"/>
    <property type="match status" value="1"/>
</dbReference>
<evidence type="ECO:0000256" key="3">
    <source>
        <dbReference type="ARBA" id="ARBA00022704"/>
    </source>
</evidence>
<reference evidence="5" key="1">
    <citation type="submission" date="2023-07" db="EMBL/GenBank/DDBJ databases">
        <authorList>
            <consortium name="CYATHOMIX"/>
        </authorList>
    </citation>
    <scope>NUCLEOTIDE SEQUENCE</scope>
    <source>
        <strain evidence="5">N/A</strain>
    </source>
</reference>
<dbReference type="GO" id="GO:0005615">
    <property type="term" value="C:extracellular space"/>
    <property type="evidence" value="ECO:0007669"/>
    <property type="project" value="TreeGrafter"/>
</dbReference>
<comment type="similarity">
    <text evidence="1">Belongs to the cystatin family.</text>
</comment>
<dbReference type="GO" id="GO:0004869">
    <property type="term" value="F:cysteine-type endopeptidase inhibitor activity"/>
    <property type="evidence" value="ECO:0007669"/>
    <property type="project" value="UniProtKB-KW"/>
</dbReference>
<dbReference type="InterPro" id="IPR000010">
    <property type="entry name" value="Cystatin_dom"/>
</dbReference>
<dbReference type="GO" id="GO:0031982">
    <property type="term" value="C:vesicle"/>
    <property type="evidence" value="ECO:0007669"/>
    <property type="project" value="TreeGrafter"/>
</dbReference>
<dbReference type="CDD" id="cd00042">
    <property type="entry name" value="CY"/>
    <property type="match status" value="1"/>
</dbReference>
<keyword evidence="2" id="KW-0646">Protease inhibitor</keyword>
<dbReference type="AlphaFoldDB" id="A0AA36H3Y2"/>
<dbReference type="InterPro" id="IPR046350">
    <property type="entry name" value="Cystatin_sf"/>
</dbReference>
<comment type="caution">
    <text evidence="5">The sequence shown here is derived from an EMBL/GenBank/DDBJ whole genome shotgun (WGS) entry which is preliminary data.</text>
</comment>
<dbReference type="PANTHER" id="PTHR46186">
    <property type="entry name" value="CYSTATIN"/>
    <property type="match status" value="1"/>
</dbReference>
<dbReference type="Proteomes" id="UP001176961">
    <property type="component" value="Unassembled WGS sequence"/>
</dbReference>
<evidence type="ECO:0000256" key="1">
    <source>
        <dbReference type="ARBA" id="ARBA00009403"/>
    </source>
</evidence>